<evidence type="ECO:0000313" key="3">
    <source>
        <dbReference type="Proteomes" id="UP000016540"/>
    </source>
</evidence>
<gene>
    <name evidence="2" type="ORF">MARLIPOL_02375</name>
</gene>
<dbReference type="AlphaFoldDB" id="R8B4Q6"/>
<sequence>MGPDTVSMNAHEGRRLRWLALAGTLVIAPLFFIGGPDWTSGPVHKSVWNLGHILYFALLTFAIQPWRWLSGRQLWLATTTLVLAVGLVIEFLQSGLGRQDDWHDVWRNLVGTWLILACHPVFTPATRLSARQRMRALIAVVLVVFELGLTGSVAVKQFQINQQLPLLYDFSRTDPLTLWRGNLTPSDAHSDINGQSLKISLSTRLYSGVTLDNLPVDWRGYDQLTVTLFNPDETDLPLTLRVNDVEHERGSNVYRDRFNAQLLLEPGLNIFTLALGDIENAPHNRTMNMDNIRRLGIFTTRLPAPRTIYLLDLRLR</sequence>
<evidence type="ECO:0000256" key="1">
    <source>
        <dbReference type="SAM" id="Phobius"/>
    </source>
</evidence>
<dbReference type="PATRIC" id="fig|1318628.3.peg.475"/>
<comment type="caution">
    <text evidence="2">The sequence shown here is derived from an EMBL/GenBank/DDBJ whole genome shotgun (WGS) entry which is preliminary data.</text>
</comment>
<dbReference type="eggNOG" id="ENOG5030BWM">
    <property type="taxonomic scope" value="Bacteria"/>
</dbReference>
<evidence type="ECO:0000313" key="2">
    <source>
        <dbReference type="EMBL" id="EON93514.1"/>
    </source>
</evidence>
<proteinExistence type="predicted"/>
<reference evidence="2 3" key="1">
    <citation type="journal article" date="2013" name="Genome Announc.">
        <title>Draft Genome Sequence of the Moderately Halophilic Bacterium Marinobacter lipolyticus Strain SM19.</title>
        <authorList>
            <person name="Papke R.T."/>
            <person name="de la Haba R.R."/>
            <person name="Infante-Dominguez C."/>
            <person name="Perez D."/>
            <person name="Sanchez-Porro C."/>
            <person name="Lapierre P."/>
            <person name="Ventosa A."/>
        </authorList>
    </citation>
    <scope>NUCLEOTIDE SEQUENCE [LARGE SCALE GENOMIC DNA]</scope>
    <source>
        <strain evidence="2 3">SM19</strain>
    </source>
</reference>
<dbReference type="EMBL" id="ASAD01000006">
    <property type="protein sequence ID" value="EON93514.1"/>
    <property type="molecule type" value="Genomic_DNA"/>
</dbReference>
<feature type="transmembrane region" description="Helical" evidence="1">
    <location>
        <begin position="134"/>
        <end position="155"/>
    </location>
</feature>
<accession>R8B4Q6</accession>
<name>R8B4Q6_9GAMM</name>
<dbReference type="SUPFAM" id="SSF49785">
    <property type="entry name" value="Galactose-binding domain-like"/>
    <property type="match status" value="1"/>
</dbReference>
<dbReference type="OrthoDB" id="9760450at2"/>
<dbReference type="STRING" id="1318628.MARLIPOL_02375"/>
<organism evidence="2 3">
    <name type="scientific">Marinobacter lipolyticus SM19</name>
    <dbReference type="NCBI Taxonomy" id="1318628"/>
    <lineage>
        <taxon>Bacteria</taxon>
        <taxon>Pseudomonadati</taxon>
        <taxon>Pseudomonadota</taxon>
        <taxon>Gammaproteobacteria</taxon>
        <taxon>Pseudomonadales</taxon>
        <taxon>Marinobacteraceae</taxon>
        <taxon>Marinobacter</taxon>
    </lineage>
</organism>
<feature type="transmembrane region" description="Helical" evidence="1">
    <location>
        <begin position="105"/>
        <end position="122"/>
    </location>
</feature>
<protein>
    <submittedName>
        <fullName evidence="2">Succinyl-CoA synthetase subunit beta</fullName>
    </submittedName>
</protein>
<dbReference type="Gene3D" id="2.60.120.430">
    <property type="entry name" value="Galactose-binding lectin"/>
    <property type="match status" value="1"/>
</dbReference>
<feature type="transmembrane region" description="Helical" evidence="1">
    <location>
        <begin position="75"/>
        <end position="93"/>
    </location>
</feature>
<keyword evidence="1" id="KW-0472">Membrane</keyword>
<feature type="transmembrane region" description="Helical" evidence="1">
    <location>
        <begin position="46"/>
        <end position="63"/>
    </location>
</feature>
<feature type="transmembrane region" description="Helical" evidence="1">
    <location>
        <begin position="16"/>
        <end position="34"/>
    </location>
</feature>
<keyword evidence="3" id="KW-1185">Reference proteome</keyword>
<dbReference type="Proteomes" id="UP000016540">
    <property type="component" value="Unassembled WGS sequence"/>
</dbReference>
<dbReference type="RefSeq" id="WP_012136474.1">
    <property type="nucleotide sequence ID" value="NZ_KE007306.1"/>
</dbReference>
<keyword evidence="1" id="KW-1133">Transmembrane helix</keyword>
<dbReference type="InterPro" id="IPR008979">
    <property type="entry name" value="Galactose-bd-like_sf"/>
</dbReference>
<keyword evidence="1" id="KW-0812">Transmembrane</keyword>
<dbReference type="HOGENOM" id="CLU_079003_0_0_6"/>